<evidence type="ECO:0000256" key="1">
    <source>
        <dbReference type="SAM" id="SignalP"/>
    </source>
</evidence>
<protein>
    <recommendedName>
        <fullName evidence="4">Fungal N-terminal domain-containing protein</fullName>
    </recommendedName>
</protein>
<name>A0A4Q4T6B7_9PEZI</name>
<evidence type="ECO:0000313" key="3">
    <source>
        <dbReference type="Proteomes" id="UP000293360"/>
    </source>
</evidence>
<sequence>MEPIGGVASVIAIFSLAIQLADCAIRTKAFLDAVCGSSAEFFRLKQLLNHSYVIADNVRGVLERGKNAHSGDRQVSDCVHASLATCLNIASRIEGILTRAVKTPGGTSALSRVRAQIRLACRRGEIEDLESQFHGAVTVLNLTMSLHLATHMRPAAPDPADGTQPLTVAVTGADFVEPLTHLIDDSGCACPLKGDQALPLASLQDDERILISRSSRRWRSQILRGTFTISAQKERIRRRRPDSGSPMNDQHVEEVFRCCVQPSFLAWCFEFQVARATRRQTAFTVKSIHVLDQRTELTLRQIFFDKDLTSLRGILDSGAVTLSSVTTDGLPLLLLAQLCLDDAAVAWLVQQRCSVESGNVELCTSWAESTERTFQALCSAADLTECAVDTVFPDAGHVLSAPSHFEWYIAHNVNETCMVLSEWYGSVLYVEATAWADVMAEIIGSCVPEEDSERESQSNYWQNLMVQSIQFGQLEGEKYTEKRD</sequence>
<organism evidence="2 3">
    <name type="scientific">Monosporascus ibericus</name>
    <dbReference type="NCBI Taxonomy" id="155417"/>
    <lineage>
        <taxon>Eukaryota</taxon>
        <taxon>Fungi</taxon>
        <taxon>Dikarya</taxon>
        <taxon>Ascomycota</taxon>
        <taxon>Pezizomycotina</taxon>
        <taxon>Sordariomycetes</taxon>
        <taxon>Xylariomycetidae</taxon>
        <taxon>Xylariales</taxon>
        <taxon>Xylariales incertae sedis</taxon>
        <taxon>Monosporascus</taxon>
    </lineage>
</organism>
<dbReference type="AlphaFoldDB" id="A0A4Q4T6B7"/>
<evidence type="ECO:0008006" key="4">
    <source>
        <dbReference type="Google" id="ProtNLM"/>
    </source>
</evidence>
<feature type="signal peptide" evidence="1">
    <location>
        <begin position="1"/>
        <end position="23"/>
    </location>
</feature>
<dbReference type="Proteomes" id="UP000293360">
    <property type="component" value="Unassembled WGS sequence"/>
</dbReference>
<feature type="chain" id="PRO_5020618159" description="Fungal N-terminal domain-containing protein" evidence="1">
    <location>
        <begin position="24"/>
        <end position="484"/>
    </location>
</feature>
<keyword evidence="1" id="KW-0732">Signal</keyword>
<gene>
    <name evidence="2" type="ORF">DL764_007181</name>
</gene>
<proteinExistence type="predicted"/>
<dbReference type="STRING" id="155417.A0A4Q4T6B7"/>
<accession>A0A4Q4T6B7</accession>
<keyword evidence="3" id="KW-1185">Reference proteome</keyword>
<comment type="caution">
    <text evidence="2">The sequence shown here is derived from an EMBL/GenBank/DDBJ whole genome shotgun (WGS) entry which is preliminary data.</text>
</comment>
<dbReference type="OrthoDB" id="539213at2759"/>
<evidence type="ECO:0000313" key="2">
    <source>
        <dbReference type="EMBL" id="RYO98136.1"/>
    </source>
</evidence>
<dbReference type="EMBL" id="QJNU01000474">
    <property type="protein sequence ID" value="RYO98136.1"/>
    <property type="molecule type" value="Genomic_DNA"/>
</dbReference>
<reference evidence="2 3" key="1">
    <citation type="submission" date="2018-06" db="EMBL/GenBank/DDBJ databases">
        <title>Complete Genomes of Monosporascus.</title>
        <authorList>
            <person name="Robinson A.J."/>
            <person name="Natvig D.O."/>
        </authorList>
    </citation>
    <scope>NUCLEOTIDE SEQUENCE [LARGE SCALE GENOMIC DNA]</scope>
    <source>
        <strain evidence="2 3">CBS 110550</strain>
    </source>
</reference>